<proteinExistence type="predicted"/>
<feature type="region of interest" description="Disordered" evidence="1">
    <location>
        <begin position="86"/>
        <end position="124"/>
    </location>
</feature>
<feature type="region of interest" description="Disordered" evidence="1">
    <location>
        <begin position="1"/>
        <end position="68"/>
    </location>
</feature>
<dbReference type="AlphaFoldDB" id="A0A1G7CZE8"/>
<dbReference type="EMBL" id="LT629688">
    <property type="protein sequence ID" value="SDE44722.1"/>
    <property type="molecule type" value="Genomic_DNA"/>
</dbReference>
<dbReference type="Proteomes" id="UP000198546">
    <property type="component" value="Chromosome i"/>
</dbReference>
<organism evidence="2 3">
    <name type="scientific">Auraticoccus monumenti</name>
    <dbReference type="NCBI Taxonomy" id="675864"/>
    <lineage>
        <taxon>Bacteria</taxon>
        <taxon>Bacillati</taxon>
        <taxon>Actinomycetota</taxon>
        <taxon>Actinomycetes</taxon>
        <taxon>Propionibacteriales</taxon>
        <taxon>Propionibacteriaceae</taxon>
        <taxon>Auraticoccus</taxon>
    </lineage>
</organism>
<feature type="compositionally biased region" description="Polar residues" evidence="1">
    <location>
        <begin position="95"/>
        <end position="121"/>
    </location>
</feature>
<gene>
    <name evidence="2" type="ORF">SAMN04489747_3432</name>
</gene>
<evidence type="ECO:0000313" key="2">
    <source>
        <dbReference type="EMBL" id="SDE44722.1"/>
    </source>
</evidence>
<name>A0A1G7CZE8_9ACTN</name>
<accession>A0A1G7CZE8</accession>
<keyword evidence="3" id="KW-1185">Reference proteome</keyword>
<dbReference type="STRING" id="675864.SAMN04489747_3432"/>
<evidence type="ECO:0000256" key="1">
    <source>
        <dbReference type="SAM" id="MobiDB-lite"/>
    </source>
</evidence>
<feature type="region of interest" description="Disordered" evidence="1">
    <location>
        <begin position="159"/>
        <end position="263"/>
    </location>
</feature>
<evidence type="ECO:0000313" key="3">
    <source>
        <dbReference type="Proteomes" id="UP000198546"/>
    </source>
</evidence>
<sequence length="287" mass="30578">MATRPDVLGWRVRRPGSAPPDTHATTCRQAAGSASRPAPLTTRYPPGTLVASRRDMPSHRRGRRPLAATRSEGWDAAHDLARFPVGTRRGESPQDAVTASVTSTDRGYSLQGDGSSPTTSRGCRRDTVRRVAAWCCDCVQEGDHSWPVAPDVAGLPWIRRPRPAQGVPGRHVTTGGQMAGDSRGQSPRHAVTPTGEATTRGHSLRRGGPGDANDRAPATTWPPRRRDSRGQSPRGAVTPTGEATTRGHSLRQVCPLAPWGGASPAATAVAMTSRTLRANLPQDVRSR</sequence>
<protein>
    <submittedName>
        <fullName evidence="2">Uncharacterized protein</fullName>
    </submittedName>
</protein>
<reference evidence="2 3" key="1">
    <citation type="submission" date="2016-10" db="EMBL/GenBank/DDBJ databases">
        <authorList>
            <person name="de Groot N.N."/>
        </authorList>
    </citation>
    <scope>NUCLEOTIDE SEQUENCE [LARGE SCALE GENOMIC DNA]</scope>
    <source>
        <strain evidence="2 3">MON 2.2</strain>
    </source>
</reference>